<feature type="transmembrane region" description="Helical" evidence="1">
    <location>
        <begin position="102"/>
        <end position="127"/>
    </location>
</feature>
<proteinExistence type="predicted"/>
<dbReference type="EMBL" id="JNVU01000014">
    <property type="protein sequence ID" value="KEI45282.1"/>
    <property type="molecule type" value="Genomic_DNA"/>
</dbReference>
<name>A0A073B1Y0_9PSEU</name>
<evidence type="ECO:0000313" key="2">
    <source>
        <dbReference type="EMBL" id="KEI45282.1"/>
    </source>
</evidence>
<organism evidence="2 3">
    <name type="scientific">Saccharopolyspora rectivirgula</name>
    <dbReference type="NCBI Taxonomy" id="28042"/>
    <lineage>
        <taxon>Bacteria</taxon>
        <taxon>Bacillati</taxon>
        <taxon>Actinomycetota</taxon>
        <taxon>Actinomycetes</taxon>
        <taxon>Pseudonocardiales</taxon>
        <taxon>Pseudonocardiaceae</taxon>
        <taxon>Saccharopolyspora</taxon>
    </lineage>
</organism>
<dbReference type="Proteomes" id="UP000031419">
    <property type="component" value="Unassembled WGS sequence"/>
</dbReference>
<gene>
    <name evidence="2" type="ORF">GU90_05750</name>
</gene>
<evidence type="ECO:0000313" key="3">
    <source>
        <dbReference type="Proteomes" id="UP000031419"/>
    </source>
</evidence>
<evidence type="ECO:0000256" key="1">
    <source>
        <dbReference type="SAM" id="Phobius"/>
    </source>
</evidence>
<accession>A0A073B1Y0</accession>
<keyword evidence="1" id="KW-0472">Membrane</keyword>
<dbReference type="STRING" id="28042.GU90_05750"/>
<dbReference type="eggNOG" id="ENOG50337MI">
    <property type="taxonomic scope" value="Bacteria"/>
</dbReference>
<keyword evidence="1" id="KW-0812">Transmembrane</keyword>
<keyword evidence="3" id="KW-1185">Reference proteome</keyword>
<keyword evidence="1" id="KW-1133">Transmembrane helix</keyword>
<comment type="caution">
    <text evidence="2">The sequence shown here is derived from an EMBL/GenBank/DDBJ whole genome shotgun (WGS) entry which is preliminary data.</text>
</comment>
<dbReference type="AlphaFoldDB" id="A0A073B1Y0"/>
<dbReference type="PROSITE" id="PS51257">
    <property type="entry name" value="PROKAR_LIPOPROTEIN"/>
    <property type="match status" value="1"/>
</dbReference>
<evidence type="ECO:0008006" key="4">
    <source>
        <dbReference type="Google" id="ProtNLM"/>
    </source>
</evidence>
<reference evidence="2 3" key="1">
    <citation type="submission" date="2014-06" db="EMBL/GenBank/DDBJ databases">
        <title>Saccharopolyspora rectivirgula DSM-43113 Genome sequencing.</title>
        <authorList>
            <person name="Barrera C."/>
            <person name="Millon L."/>
            <person name="Rognon B."/>
            <person name="Zaugg C."/>
            <person name="Monod M."/>
        </authorList>
    </citation>
    <scope>NUCLEOTIDE SEQUENCE [LARGE SCALE GENOMIC DNA]</scope>
    <source>
        <strain evidence="2 3">DSM 43113</strain>
    </source>
</reference>
<sequence>MREIAARCVLGLGTLLTIMAVALVVACSINDRTIEEARGEAVAEVIDTSLTRTAVWFATEDGRVYNPPNGVLYPSGLQQGQLVRVEYDARNPDLVRVAGRNVGVALLPVFSSLAVCWGVLLPAYWLLRRPSRTR</sequence>
<protein>
    <recommendedName>
        <fullName evidence="4">DUF3592 domain-containing protein</fullName>
    </recommendedName>
</protein>